<reference evidence="2" key="1">
    <citation type="submission" date="2022-11" db="UniProtKB">
        <authorList>
            <consortium name="WormBaseParasite"/>
        </authorList>
    </citation>
    <scope>IDENTIFICATION</scope>
</reference>
<evidence type="ECO:0000313" key="2">
    <source>
        <dbReference type="WBParaSite" id="JU765_v2.g1783.t1"/>
    </source>
</evidence>
<name>A0AC34QN96_9BILA</name>
<protein>
    <submittedName>
        <fullName evidence="2">Uncharacterized protein</fullName>
    </submittedName>
</protein>
<proteinExistence type="predicted"/>
<sequence>MVDNVYIVIEKDSQKQQTLDSKTRLGSHHFALTKDLSIICNDFDWFTRKVKLAKEMNVFMMITAPYLVKFYIENIKISKVFLLEFLKKCDNLKHLTIVNCIIDKSIDVGTELLPAIPKCESLCLKETPEFTTNKNTALSLRTHAVAIGNLRGLTIDPYLALDGSKSIEPLKNICQTPINLVKFDNPFLCSSTPDSGGEIIIQNGGPSSLSIVSLLLFFNSHSLFRPFFSRYFDMDDVFSWFLILV</sequence>
<dbReference type="Proteomes" id="UP000887576">
    <property type="component" value="Unplaced"/>
</dbReference>
<accession>A0AC34QN96</accession>
<organism evidence="1 2">
    <name type="scientific">Panagrolaimus sp. JU765</name>
    <dbReference type="NCBI Taxonomy" id="591449"/>
    <lineage>
        <taxon>Eukaryota</taxon>
        <taxon>Metazoa</taxon>
        <taxon>Ecdysozoa</taxon>
        <taxon>Nematoda</taxon>
        <taxon>Chromadorea</taxon>
        <taxon>Rhabditida</taxon>
        <taxon>Tylenchina</taxon>
        <taxon>Panagrolaimomorpha</taxon>
        <taxon>Panagrolaimoidea</taxon>
        <taxon>Panagrolaimidae</taxon>
        <taxon>Panagrolaimus</taxon>
    </lineage>
</organism>
<dbReference type="WBParaSite" id="JU765_v2.g1783.t1">
    <property type="protein sequence ID" value="JU765_v2.g1783.t1"/>
    <property type="gene ID" value="JU765_v2.g1783"/>
</dbReference>
<evidence type="ECO:0000313" key="1">
    <source>
        <dbReference type="Proteomes" id="UP000887576"/>
    </source>
</evidence>